<dbReference type="SUPFAM" id="SSF46785">
    <property type="entry name" value="Winged helix' DNA-binding domain"/>
    <property type="match status" value="1"/>
</dbReference>
<evidence type="ECO:0000259" key="4">
    <source>
        <dbReference type="Pfam" id="PF01022"/>
    </source>
</evidence>
<dbReference type="InterPro" id="IPR036390">
    <property type="entry name" value="WH_DNA-bd_sf"/>
</dbReference>
<keyword evidence="2" id="KW-0238">DNA-binding</keyword>
<dbReference type="InterPro" id="IPR011991">
    <property type="entry name" value="ArsR-like_HTH"/>
</dbReference>
<evidence type="ECO:0000256" key="2">
    <source>
        <dbReference type="ARBA" id="ARBA00023125"/>
    </source>
</evidence>
<sequence length="157" mass="18194">MNHQKEIENKKELIVEEYAVLLEKQEKLSPIAARIISLLLIDNRVALTFDELLNYLKASKSTVSTNLKSLGNAGFVEYFTKSCDRKRYFCLSESGYKLRIEEILKSYQQELSLIKKIMAFKDEANQITHNTTKRYRNGNEAPYTNFLSKIINCIKST</sequence>
<dbReference type="InterPro" id="IPR052362">
    <property type="entry name" value="HTH-GbsR_regulator"/>
</dbReference>
<keyword evidence="6" id="KW-1185">Reference proteome</keyword>
<dbReference type="GO" id="GO:0003677">
    <property type="term" value="F:DNA binding"/>
    <property type="evidence" value="ECO:0007669"/>
    <property type="project" value="UniProtKB-KW"/>
</dbReference>
<evidence type="ECO:0000313" key="5">
    <source>
        <dbReference type="EMBL" id="PXY01999.1"/>
    </source>
</evidence>
<dbReference type="OrthoDB" id="1807857at2"/>
<dbReference type="Proteomes" id="UP000248079">
    <property type="component" value="Unassembled WGS sequence"/>
</dbReference>
<reference evidence="5 6" key="1">
    <citation type="submission" date="2018-05" db="EMBL/GenBank/DDBJ databases">
        <title>Marinifilum breve JC075T sp. nov., a marine bacterium isolated from Yongle Blue Hole in the South China Sea.</title>
        <authorList>
            <person name="Fu T."/>
        </authorList>
    </citation>
    <scope>NUCLEOTIDE SEQUENCE [LARGE SCALE GENOMIC DNA]</scope>
    <source>
        <strain evidence="5 6">JC075</strain>
    </source>
</reference>
<dbReference type="CDD" id="cd00090">
    <property type="entry name" value="HTH_ARSR"/>
    <property type="match status" value="1"/>
</dbReference>
<dbReference type="EMBL" id="QFLI01000002">
    <property type="protein sequence ID" value="PXY01999.1"/>
    <property type="molecule type" value="Genomic_DNA"/>
</dbReference>
<evidence type="ECO:0000256" key="1">
    <source>
        <dbReference type="ARBA" id="ARBA00023015"/>
    </source>
</evidence>
<dbReference type="InterPro" id="IPR036388">
    <property type="entry name" value="WH-like_DNA-bd_sf"/>
</dbReference>
<dbReference type="PANTHER" id="PTHR38465:SF1">
    <property type="entry name" value="HTH-TYPE TRANSCRIPTIONAL REGULATOR MJ1563-RELATED"/>
    <property type="match status" value="1"/>
</dbReference>
<evidence type="ECO:0000313" key="6">
    <source>
        <dbReference type="Proteomes" id="UP000248079"/>
    </source>
</evidence>
<dbReference type="AlphaFoldDB" id="A0A2V3ZZW6"/>
<evidence type="ECO:0000256" key="3">
    <source>
        <dbReference type="ARBA" id="ARBA00023163"/>
    </source>
</evidence>
<gene>
    <name evidence="5" type="ORF">DF185_04945</name>
</gene>
<dbReference type="GO" id="GO:0003700">
    <property type="term" value="F:DNA-binding transcription factor activity"/>
    <property type="evidence" value="ECO:0007669"/>
    <property type="project" value="InterPro"/>
</dbReference>
<dbReference type="PANTHER" id="PTHR38465">
    <property type="entry name" value="HTH-TYPE TRANSCRIPTIONAL REGULATOR MJ1563-RELATED"/>
    <property type="match status" value="1"/>
</dbReference>
<organism evidence="5 6">
    <name type="scientific">Marinifilum breve</name>
    <dbReference type="NCBI Taxonomy" id="2184082"/>
    <lineage>
        <taxon>Bacteria</taxon>
        <taxon>Pseudomonadati</taxon>
        <taxon>Bacteroidota</taxon>
        <taxon>Bacteroidia</taxon>
        <taxon>Marinilabiliales</taxon>
        <taxon>Marinifilaceae</taxon>
    </lineage>
</organism>
<feature type="domain" description="HTH arsR-type" evidence="4">
    <location>
        <begin position="30"/>
        <end position="78"/>
    </location>
</feature>
<name>A0A2V3ZZW6_9BACT</name>
<keyword evidence="1" id="KW-0805">Transcription regulation</keyword>
<dbReference type="RefSeq" id="WP_110359633.1">
    <property type="nucleotide sequence ID" value="NZ_QFLI01000002.1"/>
</dbReference>
<dbReference type="Gene3D" id="1.10.10.10">
    <property type="entry name" value="Winged helix-like DNA-binding domain superfamily/Winged helix DNA-binding domain"/>
    <property type="match status" value="1"/>
</dbReference>
<keyword evidence="3" id="KW-0804">Transcription</keyword>
<dbReference type="Pfam" id="PF01022">
    <property type="entry name" value="HTH_5"/>
    <property type="match status" value="1"/>
</dbReference>
<dbReference type="InterPro" id="IPR001845">
    <property type="entry name" value="HTH_ArsR_DNA-bd_dom"/>
</dbReference>
<comment type="caution">
    <text evidence="5">The sequence shown here is derived from an EMBL/GenBank/DDBJ whole genome shotgun (WGS) entry which is preliminary data.</text>
</comment>
<accession>A0A2V3ZZW6</accession>
<proteinExistence type="predicted"/>
<protein>
    <submittedName>
        <fullName evidence="5">Transcriptional regulator</fullName>
    </submittedName>
</protein>